<name>A0ABT6SL25_9ACTN</name>
<gene>
    <name evidence="1" type="ORF">QIS96_29565</name>
</gene>
<dbReference type="RefSeq" id="WP_282545855.1">
    <property type="nucleotide sequence ID" value="NZ_JASCIQ010000038.1"/>
</dbReference>
<protein>
    <submittedName>
        <fullName evidence="1">Uncharacterized protein</fullName>
    </submittedName>
</protein>
<accession>A0ABT6SL25</accession>
<evidence type="ECO:0000313" key="1">
    <source>
        <dbReference type="EMBL" id="MDI3407951.1"/>
    </source>
</evidence>
<dbReference type="EMBL" id="JASCIQ010000038">
    <property type="protein sequence ID" value="MDI3407951.1"/>
    <property type="molecule type" value="Genomic_DNA"/>
</dbReference>
<evidence type="ECO:0000313" key="2">
    <source>
        <dbReference type="Proteomes" id="UP001223978"/>
    </source>
</evidence>
<keyword evidence="2" id="KW-1185">Reference proteome</keyword>
<reference evidence="1 2" key="1">
    <citation type="submission" date="2023-05" db="EMBL/GenBank/DDBJ databases">
        <title>Draft genome sequence of Streptomyces sp. B-S-A6 isolated from a cave soil in Thailand.</title>
        <authorList>
            <person name="Chamroensaksri N."/>
            <person name="Muangham S."/>
        </authorList>
    </citation>
    <scope>NUCLEOTIDE SEQUENCE [LARGE SCALE GENOMIC DNA]</scope>
    <source>
        <strain evidence="1 2">B-S-A6</strain>
    </source>
</reference>
<proteinExistence type="predicted"/>
<sequence length="99" mass="11088">MTGIPGELRERIAAYPSTDDEPAPRTAVCELDLHPYGEHTAMVRDLDAGKGAGAAWVRWENGRPRLDVLPYCRSTTASGSDACWLFEKHRGGHTWERYM</sequence>
<comment type="caution">
    <text evidence="1">The sequence shown here is derived from an EMBL/GenBank/DDBJ whole genome shotgun (WGS) entry which is preliminary data.</text>
</comment>
<dbReference type="Proteomes" id="UP001223978">
    <property type="component" value="Unassembled WGS sequence"/>
</dbReference>
<organism evidence="1 2">
    <name type="scientific">Streptomyces cavernicola</name>
    <dbReference type="NCBI Taxonomy" id="3043613"/>
    <lineage>
        <taxon>Bacteria</taxon>
        <taxon>Bacillati</taxon>
        <taxon>Actinomycetota</taxon>
        <taxon>Actinomycetes</taxon>
        <taxon>Kitasatosporales</taxon>
        <taxon>Streptomycetaceae</taxon>
        <taxon>Streptomyces</taxon>
    </lineage>
</organism>